<gene>
    <name evidence="1" type="ORF">CU098_007551</name>
</gene>
<name>A0A367KQ69_RHIST</name>
<dbReference type="AlphaFoldDB" id="A0A367KQ69"/>
<dbReference type="EMBL" id="PJQM01000724">
    <property type="protein sequence ID" value="RCI04297.1"/>
    <property type="molecule type" value="Genomic_DNA"/>
</dbReference>
<dbReference type="Proteomes" id="UP000253551">
    <property type="component" value="Unassembled WGS sequence"/>
</dbReference>
<keyword evidence="2" id="KW-1185">Reference proteome</keyword>
<protein>
    <submittedName>
        <fullName evidence="1">Uncharacterized protein</fullName>
    </submittedName>
</protein>
<comment type="caution">
    <text evidence="1">The sequence shown here is derived from an EMBL/GenBank/DDBJ whole genome shotgun (WGS) entry which is preliminary data.</text>
</comment>
<reference evidence="1 2" key="1">
    <citation type="journal article" date="2018" name="G3 (Bethesda)">
        <title>Phylogenetic and Phylogenomic Definition of Rhizopus Species.</title>
        <authorList>
            <person name="Gryganskyi A.P."/>
            <person name="Golan J."/>
            <person name="Dolatabadi S."/>
            <person name="Mondo S."/>
            <person name="Robb S."/>
            <person name="Idnurm A."/>
            <person name="Muszewska A."/>
            <person name="Steczkiewicz K."/>
            <person name="Masonjones S."/>
            <person name="Liao H.L."/>
            <person name="Gajdeczka M.T."/>
            <person name="Anike F."/>
            <person name="Vuek A."/>
            <person name="Anishchenko I.M."/>
            <person name="Voigt K."/>
            <person name="de Hoog G.S."/>
            <person name="Smith M.E."/>
            <person name="Heitman J."/>
            <person name="Vilgalys R."/>
            <person name="Stajich J.E."/>
        </authorList>
    </citation>
    <scope>NUCLEOTIDE SEQUENCE [LARGE SCALE GENOMIC DNA]</scope>
    <source>
        <strain evidence="1 2">LSU 92-RS-03</strain>
    </source>
</reference>
<organism evidence="1 2">
    <name type="scientific">Rhizopus stolonifer</name>
    <name type="common">Rhizopus nigricans</name>
    <dbReference type="NCBI Taxonomy" id="4846"/>
    <lineage>
        <taxon>Eukaryota</taxon>
        <taxon>Fungi</taxon>
        <taxon>Fungi incertae sedis</taxon>
        <taxon>Mucoromycota</taxon>
        <taxon>Mucoromycotina</taxon>
        <taxon>Mucoromycetes</taxon>
        <taxon>Mucorales</taxon>
        <taxon>Mucorineae</taxon>
        <taxon>Rhizopodaceae</taxon>
        <taxon>Rhizopus</taxon>
    </lineage>
</organism>
<evidence type="ECO:0000313" key="1">
    <source>
        <dbReference type="EMBL" id="RCI04297.1"/>
    </source>
</evidence>
<evidence type="ECO:0000313" key="2">
    <source>
        <dbReference type="Proteomes" id="UP000253551"/>
    </source>
</evidence>
<proteinExistence type="predicted"/>
<accession>A0A367KQ69</accession>
<sequence>MFFSYDSAQSFAFTFRAMIGGEKLIDDLINVDEEPLFMDDSMNFGESMNIDDPTDIDPPEFDTYYLTGEGVSNYTEDGLVLENGLGWT</sequence>